<accession>A0A2P7PZE6</accession>
<comment type="caution">
    <text evidence="1">The sequence shown here is derived from an EMBL/GenBank/DDBJ whole genome shotgun (WGS) entry which is preliminary data.</text>
</comment>
<dbReference type="Pfam" id="PF05991">
    <property type="entry name" value="NYN_YacP"/>
    <property type="match status" value="1"/>
</dbReference>
<dbReference type="PANTHER" id="PTHR34547:SF1">
    <property type="entry name" value="YACP-LIKE NYN DOMAIN PROTEIN"/>
    <property type="match status" value="1"/>
</dbReference>
<protein>
    <submittedName>
        <fullName evidence="1">Ribonuclease</fullName>
    </submittedName>
</protein>
<dbReference type="InterPro" id="IPR010298">
    <property type="entry name" value="YacP-like"/>
</dbReference>
<reference evidence="1" key="1">
    <citation type="thesis" date="2015" institute="Rutgers" country="The State University of New Jersey, 14 College Farm Rd., New Brunswick, NJ, USA">
        <title>Ammonia toxicity in bacteria and its implications for treatment of and resource recovery from highly nitrogenous organic wastes.</title>
        <authorList>
            <person name="Luther A.K."/>
        </authorList>
    </citation>
    <scope>NUCLEOTIDE SEQUENCE</scope>
    <source>
        <strain evidence="1">RT-10B</strain>
    </source>
</reference>
<dbReference type="Proteomes" id="UP000241434">
    <property type="component" value="Unassembled WGS sequence"/>
</dbReference>
<proteinExistence type="predicted"/>
<keyword evidence="2" id="KW-1185">Reference proteome</keyword>
<name>A0A2P7PZE6_9FIRM</name>
<dbReference type="RefSeq" id="WP_170062466.1">
    <property type="nucleotide sequence ID" value="NZ_JYGE01000006.1"/>
</dbReference>
<sequence>MKCIDREMRKNKYVSRKFLIVDGYNIINAWPSLKKVSEENLEESRDKLVGYILEYSKMKGYEAYVVFDAYNVKGTSEKIEDHHGITVVFTKENQTADSYIEKFISSLSKYDEVAVATSDYAEQQIVLGKGCSRVPARELIESFNRSKSDLRKQNKNQTSKYNSMNRLENRIDSNILEKLEKIRRGNN</sequence>
<dbReference type="CDD" id="cd10912">
    <property type="entry name" value="PIN_YacP-like"/>
    <property type="match status" value="1"/>
</dbReference>
<gene>
    <name evidence="1" type="ORF">UF10_07450</name>
</gene>
<evidence type="ECO:0000313" key="1">
    <source>
        <dbReference type="EMBL" id="PSJ31099.1"/>
    </source>
</evidence>
<dbReference type="AlphaFoldDB" id="A0A2P7PZE6"/>
<organism evidence="1 2">
    <name type="scientific">Peptostreptococcus russellii</name>
    <dbReference type="NCBI Taxonomy" id="215200"/>
    <lineage>
        <taxon>Bacteria</taxon>
        <taxon>Bacillati</taxon>
        <taxon>Bacillota</taxon>
        <taxon>Clostridia</taxon>
        <taxon>Peptostreptococcales</taxon>
        <taxon>Peptostreptococcaceae</taxon>
        <taxon>Peptostreptococcus</taxon>
    </lineage>
</organism>
<dbReference type="PANTHER" id="PTHR34547">
    <property type="entry name" value="YACP-LIKE NYN DOMAIN PROTEIN"/>
    <property type="match status" value="1"/>
</dbReference>
<dbReference type="EMBL" id="JYGE01000006">
    <property type="protein sequence ID" value="PSJ31099.1"/>
    <property type="molecule type" value="Genomic_DNA"/>
</dbReference>
<evidence type="ECO:0000313" key="2">
    <source>
        <dbReference type="Proteomes" id="UP000241434"/>
    </source>
</evidence>